<organism evidence="1 2">
    <name type="scientific">Heterostelium pallidum (strain ATCC 26659 / Pp 5 / PN500)</name>
    <name type="common">Cellular slime mold</name>
    <name type="synonym">Polysphondylium pallidum</name>
    <dbReference type="NCBI Taxonomy" id="670386"/>
    <lineage>
        <taxon>Eukaryota</taxon>
        <taxon>Amoebozoa</taxon>
        <taxon>Evosea</taxon>
        <taxon>Eumycetozoa</taxon>
        <taxon>Dictyostelia</taxon>
        <taxon>Acytosteliales</taxon>
        <taxon>Acytosteliaceae</taxon>
        <taxon>Heterostelium</taxon>
    </lineage>
</organism>
<dbReference type="EMBL" id="ADBJ01000021">
    <property type="protein sequence ID" value="EFA82059.1"/>
    <property type="molecule type" value="Genomic_DNA"/>
</dbReference>
<dbReference type="GeneID" id="31360450"/>
<protein>
    <submittedName>
        <fullName evidence="1">Uncharacterized protein</fullName>
    </submittedName>
</protein>
<reference evidence="1 2" key="1">
    <citation type="journal article" date="2011" name="Genome Res.">
        <title>Phylogeny-wide analysis of social amoeba genomes highlights ancient origins for complex intercellular communication.</title>
        <authorList>
            <person name="Heidel A.J."/>
            <person name="Lawal H.M."/>
            <person name="Felder M."/>
            <person name="Schilde C."/>
            <person name="Helps N.R."/>
            <person name="Tunggal B."/>
            <person name="Rivero F."/>
            <person name="John U."/>
            <person name="Schleicher M."/>
            <person name="Eichinger L."/>
            <person name="Platzer M."/>
            <person name="Noegel A.A."/>
            <person name="Schaap P."/>
            <person name="Gloeckner G."/>
        </authorList>
    </citation>
    <scope>NUCLEOTIDE SEQUENCE [LARGE SCALE GENOMIC DNA]</scope>
    <source>
        <strain evidence="2">ATCC 26659 / Pp 5 / PN500</strain>
    </source>
</reference>
<sequence length="127" mass="15303">MTKHQCLDHHRSLEFFCYQYDIKDTTTTNNHINSDSTNNNNIDINNFISQINNKIKSLWESLRSSTFRYQELSTTENDIKQHFEQLHQYLIIEEKKLNKDIINDKHTITNQIDNNINHLKYLINIMF</sequence>
<proteinExistence type="predicted"/>
<evidence type="ECO:0000313" key="2">
    <source>
        <dbReference type="Proteomes" id="UP000001396"/>
    </source>
</evidence>
<accession>D3B920</accession>
<name>D3B920_HETP5</name>
<comment type="caution">
    <text evidence="1">The sequence shown here is derived from an EMBL/GenBank/DDBJ whole genome shotgun (WGS) entry which is preliminary data.</text>
</comment>
<dbReference type="InParanoid" id="D3B920"/>
<dbReference type="AlphaFoldDB" id="D3B920"/>
<keyword evidence="2" id="KW-1185">Reference proteome</keyword>
<evidence type="ECO:0000313" key="1">
    <source>
        <dbReference type="EMBL" id="EFA82059.1"/>
    </source>
</evidence>
<dbReference type="Proteomes" id="UP000001396">
    <property type="component" value="Unassembled WGS sequence"/>
</dbReference>
<dbReference type="RefSeq" id="XP_020434176.1">
    <property type="nucleotide sequence ID" value="XM_020575860.1"/>
</dbReference>
<gene>
    <name evidence="1" type="ORF">PPL_04964</name>
</gene>